<dbReference type="PROSITE" id="PS51257">
    <property type="entry name" value="PROKAR_LIPOPROTEIN"/>
    <property type="match status" value="1"/>
</dbReference>
<dbReference type="EMBL" id="BMZW01000085">
    <property type="protein sequence ID" value="GFZ63308.1"/>
    <property type="molecule type" value="Genomic_DNA"/>
</dbReference>
<feature type="chain" id="PRO_5010433595" description="Lipoprotein" evidence="1">
    <location>
        <begin position="21"/>
        <end position="231"/>
    </location>
</feature>
<evidence type="ECO:0000313" key="3">
    <source>
        <dbReference type="EMBL" id="KPX36724.1"/>
    </source>
</evidence>
<dbReference type="EMBL" id="RBOA01000241">
    <property type="protein sequence ID" value="RML99956.1"/>
    <property type="molecule type" value="Genomic_DNA"/>
</dbReference>
<evidence type="ECO:0000313" key="7">
    <source>
        <dbReference type="Proteomes" id="UP000272627"/>
    </source>
</evidence>
<feature type="signal peptide" evidence="1">
    <location>
        <begin position="1"/>
        <end position="20"/>
    </location>
</feature>
<dbReference type="Proteomes" id="UP000275613">
    <property type="component" value="Unassembled WGS sequence"/>
</dbReference>
<sequence length="231" mass="25152">MKAGIAVTIALGFLVSGCQANIPVKTKAQTDADFRRDAATIEQFGNAHPWSGSDEIEDIPQALSRIEAIKAKGAACIDAEDLKYTRKQQALLQERDTVQKKKQAVIDAYESAEAAKVSKRPMGTFGSAYYKLLGQNRFQPYFDEEALKKSGIRLGVYQLDIPFAVVTCNRTLCVASSDTFAVQPAVTILTPRTSALRPGIRLPYALVDIMGTNDIGVLVVRLLAPMMSVPK</sequence>
<accession>A0A0P9S4U2</accession>
<protein>
    <recommendedName>
        <fullName evidence="9">Lipoprotein</fullName>
    </recommendedName>
</protein>
<evidence type="ECO:0000313" key="6">
    <source>
        <dbReference type="Proteomes" id="UP000050490"/>
    </source>
</evidence>
<evidence type="ECO:0000256" key="1">
    <source>
        <dbReference type="SAM" id="SignalP"/>
    </source>
</evidence>
<proteinExistence type="predicted"/>
<evidence type="ECO:0000313" key="8">
    <source>
        <dbReference type="Proteomes" id="UP000275613"/>
    </source>
</evidence>
<evidence type="ECO:0000313" key="2">
    <source>
        <dbReference type="EMBL" id="GFZ63308.1"/>
    </source>
</evidence>
<evidence type="ECO:0000313" key="5">
    <source>
        <dbReference type="EMBL" id="RMO60957.1"/>
    </source>
</evidence>
<evidence type="ECO:0008006" key="9">
    <source>
        <dbReference type="Google" id="ProtNLM"/>
    </source>
</evidence>
<reference evidence="2" key="3">
    <citation type="submission" date="2020-09" db="EMBL/GenBank/DDBJ databases">
        <title>Pseudomonas syringae pv. eriobotryae genome sequence causing loquat canker disease.</title>
        <authorList>
            <person name="Fukuda S."/>
            <person name="Tashiro H."/>
            <person name="Nagano Y."/>
        </authorList>
    </citation>
    <scope>NUCLEOTIDE SEQUENCE</scope>
    <source>
        <strain evidence="2">AM001</strain>
    </source>
</reference>
<keyword evidence="1" id="KW-0732">Signal</keyword>
<reference evidence="3 6" key="1">
    <citation type="submission" date="2015-09" db="EMBL/GenBank/DDBJ databases">
        <title>Genome announcement of multiple Pseudomonas syringae strains.</title>
        <authorList>
            <person name="Thakur S."/>
            <person name="Wang P.W."/>
            <person name="Gong Y."/>
            <person name="Weir B.S."/>
            <person name="Guttman D.S."/>
        </authorList>
    </citation>
    <scope>NUCLEOTIDE SEQUENCE [LARGE SCALE GENOMIC DNA]</scope>
    <source>
        <strain evidence="3 6">ICMP4455</strain>
    </source>
</reference>
<organism evidence="3 6">
    <name type="scientific">Pseudomonas amygdali pv. eriobotryae</name>
    <dbReference type="NCBI Taxonomy" id="129137"/>
    <lineage>
        <taxon>Bacteria</taxon>
        <taxon>Pseudomonadati</taxon>
        <taxon>Pseudomonadota</taxon>
        <taxon>Gammaproteobacteria</taxon>
        <taxon>Pseudomonadales</taxon>
        <taxon>Pseudomonadaceae</taxon>
        <taxon>Pseudomonas</taxon>
        <taxon>Pseudomonas amygdali</taxon>
    </lineage>
</organism>
<reference evidence="7 8" key="2">
    <citation type="submission" date="2018-08" db="EMBL/GenBank/DDBJ databases">
        <title>Recombination of ecologically and evolutionarily significant loci maintains genetic cohesion in the Pseudomonas syringae species complex.</title>
        <authorList>
            <person name="Dillon M."/>
            <person name="Thakur S."/>
            <person name="Almeida R.N.D."/>
            <person name="Weir B.S."/>
            <person name="Guttman D.S."/>
        </authorList>
    </citation>
    <scope>NUCLEOTIDE SEQUENCE [LARGE SCALE GENOMIC DNA]</scope>
    <source>
        <strain evidence="5 8">ICMP 4316</strain>
        <strain evidence="4 7">ICMP 8636</strain>
    </source>
</reference>
<dbReference type="EMBL" id="LJQI01000076">
    <property type="protein sequence ID" value="KPX36724.1"/>
    <property type="molecule type" value="Genomic_DNA"/>
</dbReference>
<name>A0A0P9S4U2_PSEA0</name>
<dbReference type="AlphaFoldDB" id="A0A0P9S4U2"/>
<dbReference type="Proteomes" id="UP000272627">
    <property type="component" value="Unassembled WGS sequence"/>
</dbReference>
<dbReference type="Proteomes" id="UP000630864">
    <property type="component" value="Unassembled WGS sequence"/>
</dbReference>
<comment type="caution">
    <text evidence="3">The sequence shown here is derived from an EMBL/GenBank/DDBJ whole genome shotgun (WGS) entry which is preliminary data.</text>
</comment>
<gene>
    <name evidence="3" type="ORF">ALO70_03200</name>
    <name evidence="5" type="ORF">ALQ39_200025</name>
    <name evidence="4" type="ORF">ALQ86_200121</name>
    <name evidence="2" type="ORF">PSE10A_58190</name>
</gene>
<dbReference type="PATRIC" id="fig|129137.4.peg.4709"/>
<dbReference type="RefSeq" id="WP_057420694.1">
    <property type="nucleotide sequence ID" value="NZ_BMZW01000085.1"/>
</dbReference>
<dbReference type="EMBL" id="RBPV01000172">
    <property type="protein sequence ID" value="RMO60957.1"/>
    <property type="molecule type" value="Genomic_DNA"/>
</dbReference>
<evidence type="ECO:0000313" key="4">
    <source>
        <dbReference type="EMBL" id="RML99956.1"/>
    </source>
</evidence>
<dbReference type="Proteomes" id="UP000050490">
    <property type="component" value="Unassembled WGS sequence"/>
</dbReference>